<dbReference type="GO" id="GO:0016020">
    <property type="term" value="C:membrane"/>
    <property type="evidence" value="ECO:0007669"/>
    <property type="project" value="TreeGrafter"/>
</dbReference>
<dbReference type="InterPro" id="IPR050266">
    <property type="entry name" value="AB_hydrolase_sf"/>
</dbReference>
<reference evidence="2" key="2">
    <citation type="submission" date="2020-09" db="EMBL/GenBank/DDBJ databases">
        <authorList>
            <person name="Sun Q."/>
            <person name="Zhou Y."/>
        </authorList>
    </citation>
    <scope>NUCLEOTIDE SEQUENCE</scope>
    <source>
        <strain evidence="2">CGMCC 4.7679</strain>
    </source>
</reference>
<name>A0A8H9M7Q4_9PSEU</name>
<comment type="caution">
    <text evidence="2">The sequence shown here is derived from an EMBL/GenBank/DDBJ whole genome shotgun (WGS) entry which is preliminary data.</text>
</comment>
<dbReference type="InterPro" id="IPR029058">
    <property type="entry name" value="AB_hydrolase_fold"/>
</dbReference>
<dbReference type="EMBL" id="BNAV01000011">
    <property type="protein sequence ID" value="GHF76338.1"/>
    <property type="molecule type" value="Genomic_DNA"/>
</dbReference>
<keyword evidence="3" id="KW-1185">Reference proteome</keyword>
<proteinExistence type="predicted"/>
<evidence type="ECO:0000313" key="2">
    <source>
        <dbReference type="EMBL" id="GHF76338.1"/>
    </source>
</evidence>
<protein>
    <submittedName>
        <fullName evidence="2">Ndr family protein</fullName>
    </submittedName>
</protein>
<dbReference type="AlphaFoldDB" id="A0A8H9M7Q4"/>
<organism evidence="2 3">
    <name type="scientific">Amycolatopsis bartoniae</name>
    <dbReference type="NCBI Taxonomy" id="941986"/>
    <lineage>
        <taxon>Bacteria</taxon>
        <taxon>Bacillati</taxon>
        <taxon>Actinomycetota</taxon>
        <taxon>Actinomycetes</taxon>
        <taxon>Pseudonocardiales</taxon>
        <taxon>Pseudonocardiaceae</taxon>
        <taxon>Amycolatopsis</taxon>
    </lineage>
</organism>
<sequence length="274" mass="29644">MIYRTEAGGQEIRRHYQEMLAAWPVPAEHVRVPTREGETFVVRCGPEDGSPLVLLHGSGSNAAMWMGDVPVWARHFRVHAVDVVGEPGLSAPARFELGGEAPAGWLDDVLDGLGLGPVALAGASLGGWLALDYAIRRPDRVARLSLLCPGGVGGQKPVASSAPQPTSPEDLRRSLKAVAGVDAEQAPAVAEYLTLIFTHFLPRRERLPRFDDEALRGLRMPVQVIVGARDAMLDSAETARRFRETVPHAQVTVLPEAGHWIPGQTDRILAFLRG</sequence>
<dbReference type="SUPFAM" id="SSF53474">
    <property type="entry name" value="alpha/beta-Hydrolases"/>
    <property type="match status" value="1"/>
</dbReference>
<dbReference type="Gene3D" id="3.40.50.1820">
    <property type="entry name" value="alpha/beta hydrolase"/>
    <property type="match status" value="1"/>
</dbReference>
<dbReference type="Proteomes" id="UP000658656">
    <property type="component" value="Unassembled WGS sequence"/>
</dbReference>
<accession>A0A8H9M7Q4</accession>
<dbReference type="Pfam" id="PF12697">
    <property type="entry name" value="Abhydrolase_6"/>
    <property type="match status" value="1"/>
</dbReference>
<evidence type="ECO:0000259" key="1">
    <source>
        <dbReference type="Pfam" id="PF12697"/>
    </source>
</evidence>
<dbReference type="PRINTS" id="PR00111">
    <property type="entry name" value="ABHYDROLASE"/>
</dbReference>
<dbReference type="PANTHER" id="PTHR43798">
    <property type="entry name" value="MONOACYLGLYCEROL LIPASE"/>
    <property type="match status" value="1"/>
</dbReference>
<dbReference type="RefSeq" id="WP_229881291.1">
    <property type="nucleotide sequence ID" value="NZ_BNAV01000011.1"/>
</dbReference>
<feature type="domain" description="AB hydrolase-1" evidence="1">
    <location>
        <begin position="52"/>
        <end position="266"/>
    </location>
</feature>
<gene>
    <name evidence="2" type="ORF">GCM10017566_57950</name>
</gene>
<dbReference type="InterPro" id="IPR000073">
    <property type="entry name" value="AB_hydrolase_1"/>
</dbReference>
<reference evidence="2" key="1">
    <citation type="journal article" date="2014" name="Int. J. Syst. Evol. Microbiol.">
        <title>Complete genome sequence of Corynebacterium casei LMG S-19264T (=DSM 44701T), isolated from a smear-ripened cheese.</title>
        <authorList>
            <consortium name="US DOE Joint Genome Institute (JGI-PGF)"/>
            <person name="Walter F."/>
            <person name="Albersmeier A."/>
            <person name="Kalinowski J."/>
            <person name="Ruckert C."/>
        </authorList>
    </citation>
    <scope>NUCLEOTIDE SEQUENCE</scope>
    <source>
        <strain evidence="2">CGMCC 4.7679</strain>
    </source>
</reference>
<dbReference type="GO" id="GO:0003824">
    <property type="term" value="F:catalytic activity"/>
    <property type="evidence" value="ECO:0007669"/>
    <property type="project" value="UniProtKB-ARBA"/>
</dbReference>
<evidence type="ECO:0000313" key="3">
    <source>
        <dbReference type="Proteomes" id="UP000658656"/>
    </source>
</evidence>
<dbReference type="PANTHER" id="PTHR43798:SF33">
    <property type="entry name" value="HYDROLASE, PUTATIVE (AFU_ORTHOLOGUE AFUA_2G14860)-RELATED"/>
    <property type="match status" value="1"/>
</dbReference>